<evidence type="ECO:0000256" key="1">
    <source>
        <dbReference type="ARBA" id="ARBA00007430"/>
    </source>
</evidence>
<dbReference type="PANTHER" id="PTHR43318">
    <property type="entry name" value="UDP-N-ACETYLGLUCOSAMINE 4,6-DEHYDRATASE"/>
    <property type="match status" value="1"/>
</dbReference>
<evidence type="ECO:0000256" key="2">
    <source>
        <dbReference type="SAM" id="MobiDB-lite"/>
    </source>
</evidence>
<evidence type="ECO:0000313" key="5">
    <source>
        <dbReference type="EMBL" id="RAK42238.1"/>
    </source>
</evidence>
<comment type="caution">
    <text evidence="5">The sequence shown here is derived from an EMBL/GenBank/DDBJ whole genome shotgun (WGS) entry which is preliminary data.</text>
</comment>
<evidence type="ECO:0000256" key="3">
    <source>
        <dbReference type="SAM" id="Phobius"/>
    </source>
</evidence>
<dbReference type="SUPFAM" id="SSF51735">
    <property type="entry name" value="NAD(P)-binding Rossmann-fold domains"/>
    <property type="match status" value="2"/>
</dbReference>
<keyword evidence="6" id="KW-1185">Reference proteome</keyword>
<feature type="region of interest" description="Disordered" evidence="2">
    <location>
        <begin position="633"/>
        <end position="666"/>
    </location>
</feature>
<feature type="transmembrane region" description="Helical" evidence="3">
    <location>
        <begin position="73"/>
        <end position="94"/>
    </location>
</feature>
<proteinExistence type="inferred from homology"/>
<dbReference type="RefSeq" id="WP_245972208.1">
    <property type="nucleotide sequence ID" value="NZ_JACHWI010000003.1"/>
</dbReference>
<organism evidence="5 6">
    <name type="scientific">Actinoplanes lutulentus</name>
    <dbReference type="NCBI Taxonomy" id="1287878"/>
    <lineage>
        <taxon>Bacteria</taxon>
        <taxon>Bacillati</taxon>
        <taxon>Actinomycetota</taxon>
        <taxon>Actinomycetes</taxon>
        <taxon>Micromonosporales</taxon>
        <taxon>Micromonosporaceae</taxon>
        <taxon>Actinoplanes</taxon>
    </lineage>
</organism>
<comment type="similarity">
    <text evidence="1">Belongs to the polysaccharide synthase family.</text>
</comment>
<evidence type="ECO:0000259" key="4">
    <source>
        <dbReference type="Pfam" id="PF02719"/>
    </source>
</evidence>
<reference evidence="5 6" key="1">
    <citation type="submission" date="2018-06" db="EMBL/GenBank/DDBJ databases">
        <title>Genomic Encyclopedia of Type Strains, Phase III (KMG-III): the genomes of soil and plant-associated and newly described type strains.</title>
        <authorList>
            <person name="Whitman W."/>
        </authorList>
    </citation>
    <scope>NUCLEOTIDE SEQUENCE [LARGE SCALE GENOMIC DNA]</scope>
    <source>
        <strain evidence="5 6">CGMCC 4.7090</strain>
    </source>
</reference>
<keyword evidence="3" id="KW-0812">Transmembrane</keyword>
<feature type="transmembrane region" description="Helical" evidence="3">
    <location>
        <begin position="106"/>
        <end position="123"/>
    </location>
</feature>
<accession>A0A327ZNZ6</accession>
<dbReference type="CDD" id="cd05237">
    <property type="entry name" value="UDP_invert_4-6DH_SDR_e"/>
    <property type="match status" value="1"/>
</dbReference>
<dbReference type="Pfam" id="PF13727">
    <property type="entry name" value="CoA_binding_3"/>
    <property type="match status" value="1"/>
</dbReference>
<feature type="transmembrane region" description="Helical" evidence="3">
    <location>
        <begin position="135"/>
        <end position="153"/>
    </location>
</feature>
<gene>
    <name evidence="5" type="ORF">B0I29_10263</name>
</gene>
<dbReference type="Pfam" id="PF02719">
    <property type="entry name" value="Polysacc_synt_2"/>
    <property type="match status" value="1"/>
</dbReference>
<dbReference type="InterPro" id="IPR036291">
    <property type="entry name" value="NAD(P)-bd_dom_sf"/>
</dbReference>
<feature type="domain" description="Polysaccharide biosynthesis protein CapD-like" evidence="4">
    <location>
        <begin position="312"/>
        <end position="587"/>
    </location>
</feature>
<keyword evidence="3" id="KW-0472">Membrane</keyword>
<dbReference type="AlphaFoldDB" id="A0A327ZNZ6"/>
<dbReference type="InterPro" id="IPR051203">
    <property type="entry name" value="Polysaccharide_Synthase-Rel"/>
</dbReference>
<evidence type="ECO:0000313" key="6">
    <source>
        <dbReference type="Proteomes" id="UP000249341"/>
    </source>
</evidence>
<dbReference type="PANTHER" id="PTHR43318:SF1">
    <property type="entry name" value="POLYSACCHARIDE BIOSYNTHESIS PROTEIN EPSC-RELATED"/>
    <property type="match status" value="1"/>
</dbReference>
<name>A0A327ZNZ6_9ACTN</name>
<dbReference type="Gene3D" id="3.40.50.720">
    <property type="entry name" value="NAD(P)-binding Rossmann-like Domain"/>
    <property type="match status" value="2"/>
</dbReference>
<dbReference type="InterPro" id="IPR003869">
    <property type="entry name" value="Polysac_CapD-like"/>
</dbReference>
<protein>
    <submittedName>
        <fullName evidence="5">FlaA1/EpsC-like NDP-sugar epimerase</fullName>
    </submittedName>
</protein>
<sequence length="666" mass="71296">MQVRRSATGDSEAGVSAGEWRGRRLDPAPWFASVLPGRAARAGTDALALATALLIATLLRHDGHVGETDFRGVILLSGVAAIVHTLAGIHFGLYTGRWAYGCFEEIAALVKTAAVVTPVLFLLDTLLGRLVPRSAIIAAGLFALVLAAGVRYTTRLLRDNRLRPSPEHGIRVVVMGAGEGATQVIRAMLRSPRSPYVPVALLDDDPAKRTFRIMGVPVAGNRNAMAEVVRRFDAEAVVIAIPSASADLIRALTDLAQPLNVDLKVVPPVVELFGRTVRVEDIRPVSHEDLLGRREIGIDLAAVAGYLEGRRVLVTGAGGSIGSELCRQLARFNPAKLVMLDRDESGLHAVQLSIDGRGMLDDRNLVVADIRDQQRLDEVFAEHKPHVVFHAAALKHLPLLEMHPSEALKTNIIGTYQILQTALRHKVDRLVNISTDKAADPCSVLGYSKRITERLTAAADASTTGTYCSVRFGNVLGSRGSVLTAFAAQVEAGGPITVTHPDVNRYFMTVQEAVRLVIQAGALDSDAEVMVLDMGEPVRIADVAKRIADAADQHIQIVYTGLRPGEKIAEVLLGPNEPDHRPNHPLISQAPVPPLDGAVLSLLDPAAPRADLIAVLHWLSESPALPAVLQTSPTATTAAAGSWHRPAPRSKPRQPEAASVPPARRS</sequence>
<keyword evidence="3" id="KW-1133">Transmembrane helix</keyword>
<dbReference type="Proteomes" id="UP000249341">
    <property type="component" value="Unassembled WGS sequence"/>
</dbReference>
<dbReference type="EMBL" id="QLMJ01000002">
    <property type="protein sequence ID" value="RAK42238.1"/>
    <property type="molecule type" value="Genomic_DNA"/>
</dbReference>